<protein>
    <submittedName>
        <fullName evidence="1">Uncharacterized protein</fullName>
    </submittedName>
</protein>
<evidence type="ECO:0000313" key="2">
    <source>
        <dbReference type="Proteomes" id="UP001597010"/>
    </source>
</evidence>
<name>A0ABW3ASN3_9SPHI</name>
<comment type="caution">
    <text evidence="1">The sequence shown here is derived from an EMBL/GenBank/DDBJ whole genome shotgun (WGS) entry which is preliminary data.</text>
</comment>
<dbReference type="EMBL" id="JBHTHZ010000005">
    <property type="protein sequence ID" value="MFD0794066.1"/>
    <property type="molecule type" value="Genomic_DNA"/>
</dbReference>
<organism evidence="1 2">
    <name type="scientific">Mucilaginibacter litoreus</name>
    <dbReference type="NCBI Taxonomy" id="1048221"/>
    <lineage>
        <taxon>Bacteria</taxon>
        <taxon>Pseudomonadati</taxon>
        <taxon>Bacteroidota</taxon>
        <taxon>Sphingobacteriia</taxon>
        <taxon>Sphingobacteriales</taxon>
        <taxon>Sphingobacteriaceae</taxon>
        <taxon>Mucilaginibacter</taxon>
    </lineage>
</organism>
<dbReference type="RefSeq" id="WP_377114814.1">
    <property type="nucleotide sequence ID" value="NZ_JBHTHZ010000005.1"/>
</dbReference>
<dbReference type="PROSITE" id="PS51257">
    <property type="entry name" value="PROKAR_LIPOPROTEIN"/>
    <property type="match status" value="1"/>
</dbReference>
<accession>A0ABW3ASN3</accession>
<sequence length="187" mass="20429">MKRNLLLSLFVPLFILLFGCKKDKSTDTETTTYKLSAYIGGTIWVPDTLSAGITYNAAAKTKVFNFSGQKDQKKIDAIVYDSSPANDQGFTAGTYQVNGSTNLNFTYYTQVKNTSGEYVFEPFGAVQTGSGTLVITSVNADNKTITGTYNFIARKTNYDAEGNVILVDIANITSGTFTDLPYTFKSE</sequence>
<evidence type="ECO:0000313" key="1">
    <source>
        <dbReference type="EMBL" id="MFD0794066.1"/>
    </source>
</evidence>
<reference evidence="2" key="1">
    <citation type="journal article" date="2019" name="Int. J. Syst. Evol. Microbiol.">
        <title>The Global Catalogue of Microorganisms (GCM) 10K type strain sequencing project: providing services to taxonomists for standard genome sequencing and annotation.</title>
        <authorList>
            <consortium name="The Broad Institute Genomics Platform"/>
            <consortium name="The Broad Institute Genome Sequencing Center for Infectious Disease"/>
            <person name="Wu L."/>
            <person name="Ma J."/>
        </authorList>
    </citation>
    <scope>NUCLEOTIDE SEQUENCE [LARGE SCALE GENOMIC DNA]</scope>
    <source>
        <strain evidence="2">CCUG 61484</strain>
    </source>
</reference>
<keyword evidence="2" id="KW-1185">Reference proteome</keyword>
<proteinExistence type="predicted"/>
<dbReference type="Proteomes" id="UP001597010">
    <property type="component" value="Unassembled WGS sequence"/>
</dbReference>
<gene>
    <name evidence="1" type="ORF">ACFQZX_10590</name>
</gene>